<dbReference type="EMBL" id="JBEOZY010000037">
    <property type="protein sequence ID" value="MER6168246.1"/>
    <property type="molecule type" value="Genomic_DNA"/>
</dbReference>
<dbReference type="InterPro" id="IPR003594">
    <property type="entry name" value="HATPase_dom"/>
</dbReference>
<proteinExistence type="predicted"/>
<evidence type="ECO:0000256" key="6">
    <source>
        <dbReference type="ARBA" id="ARBA00022777"/>
    </source>
</evidence>
<dbReference type="Pfam" id="PF07730">
    <property type="entry name" value="HisKA_3"/>
    <property type="match status" value="1"/>
</dbReference>
<keyword evidence="10" id="KW-0812">Transmembrane</keyword>
<dbReference type="Proteomes" id="UP001496720">
    <property type="component" value="Unassembled WGS sequence"/>
</dbReference>
<comment type="caution">
    <text evidence="12">The sequence shown here is derived from an EMBL/GenBank/DDBJ whole genome shotgun (WGS) entry which is preliminary data.</text>
</comment>
<evidence type="ECO:0000256" key="1">
    <source>
        <dbReference type="ARBA" id="ARBA00000085"/>
    </source>
</evidence>
<dbReference type="Gene3D" id="1.20.5.1930">
    <property type="match status" value="1"/>
</dbReference>
<evidence type="ECO:0000313" key="13">
    <source>
        <dbReference type="Proteomes" id="UP001496720"/>
    </source>
</evidence>
<dbReference type="SUPFAM" id="SSF55874">
    <property type="entry name" value="ATPase domain of HSP90 chaperone/DNA topoisomerase II/histidine kinase"/>
    <property type="match status" value="1"/>
</dbReference>
<evidence type="ECO:0000256" key="8">
    <source>
        <dbReference type="ARBA" id="ARBA00023012"/>
    </source>
</evidence>
<dbReference type="PANTHER" id="PTHR24421">
    <property type="entry name" value="NITRATE/NITRITE SENSOR PROTEIN NARX-RELATED"/>
    <property type="match status" value="1"/>
</dbReference>
<evidence type="ECO:0000313" key="12">
    <source>
        <dbReference type="EMBL" id="MER6168246.1"/>
    </source>
</evidence>
<evidence type="ECO:0000259" key="11">
    <source>
        <dbReference type="SMART" id="SM00387"/>
    </source>
</evidence>
<feature type="transmembrane region" description="Helical" evidence="10">
    <location>
        <begin position="57"/>
        <end position="73"/>
    </location>
</feature>
<dbReference type="GO" id="GO:0016301">
    <property type="term" value="F:kinase activity"/>
    <property type="evidence" value="ECO:0007669"/>
    <property type="project" value="UniProtKB-KW"/>
</dbReference>
<dbReference type="InterPro" id="IPR036890">
    <property type="entry name" value="HATPase_C_sf"/>
</dbReference>
<feature type="compositionally biased region" description="Pro residues" evidence="9">
    <location>
        <begin position="395"/>
        <end position="405"/>
    </location>
</feature>
<dbReference type="RefSeq" id="WP_352149610.1">
    <property type="nucleotide sequence ID" value="NZ_JBEOZY010000037.1"/>
</dbReference>
<evidence type="ECO:0000256" key="9">
    <source>
        <dbReference type="SAM" id="MobiDB-lite"/>
    </source>
</evidence>
<feature type="transmembrane region" description="Helical" evidence="10">
    <location>
        <begin position="85"/>
        <end position="105"/>
    </location>
</feature>
<comment type="catalytic activity">
    <reaction evidence="1">
        <text>ATP + protein L-histidine = ADP + protein N-phospho-L-histidine.</text>
        <dbReference type="EC" id="2.7.13.3"/>
    </reaction>
</comment>
<evidence type="ECO:0000256" key="10">
    <source>
        <dbReference type="SAM" id="Phobius"/>
    </source>
</evidence>
<dbReference type="EC" id="2.7.13.3" evidence="2"/>
<keyword evidence="10" id="KW-0472">Membrane</keyword>
<keyword evidence="7" id="KW-0067">ATP-binding</keyword>
<dbReference type="InterPro" id="IPR050482">
    <property type="entry name" value="Sensor_HK_TwoCompSys"/>
</dbReference>
<dbReference type="SMART" id="SM00387">
    <property type="entry name" value="HATPase_c"/>
    <property type="match status" value="1"/>
</dbReference>
<feature type="transmembrane region" description="Helical" evidence="10">
    <location>
        <begin position="140"/>
        <end position="158"/>
    </location>
</feature>
<evidence type="ECO:0000256" key="2">
    <source>
        <dbReference type="ARBA" id="ARBA00012438"/>
    </source>
</evidence>
<evidence type="ECO:0000256" key="4">
    <source>
        <dbReference type="ARBA" id="ARBA00022679"/>
    </source>
</evidence>
<dbReference type="PANTHER" id="PTHR24421:SF10">
    <property type="entry name" value="NITRATE_NITRITE SENSOR PROTEIN NARQ"/>
    <property type="match status" value="1"/>
</dbReference>
<protein>
    <recommendedName>
        <fullName evidence="2">histidine kinase</fullName>
        <ecNumber evidence="2">2.7.13.3</ecNumber>
    </recommendedName>
</protein>
<keyword evidence="13" id="KW-1185">Reference proteome</keyword>
<dbReference type="Pfam" id="PF02518">
    <property type="entry name" value="HATPase_c"/>
    <property type="match status" value="1"/>
</dbReference>
<dbReference type="InterPro" id="IPR011712">
    <property type="entry name" value="Sig_transdc_His_kin_sub3_dim/P"/>
</dbReference>
<keyword evidence="6 12" id="KW-0418">Kinase</keyword>
<feature type="region of interest" description="Disordered" evidence="9">
    <location>
        <begin position="384"/>
        <end position="416"/>
    </location>
</feature>
<evidence type="ECO:0000256" key="7">
    <source>
        <dbReference type="ARBA" id="ARBA00022840"/>
    </source>
</evidence>
<feature type="domain" description="Histidine kinase/HSP90-like ATPase" evidence="11">
    <location>
        <begin position="298"/>
        <end position="390"/>
    </location>
</feature>
<dbReference type="CDD" id="cd16917">
    <property type="entry name" value="HATPase_UhpB-NarQ-NarX-like"/>
    <property type="match status" value="1"/>
</dbReference>
<keyword evidence="10" id="KW-1133">Transmembrane helix</keyword>
<feature type="transmembrane region" description="Helical" evidence="10">
    <location>
        <begin position="28"/>
        <end position="45"/>
    </location>
</feature>
<sequence length="537" mass="57942">MRDSAEASLPDSTTDRYRDVLKRLGRHRVVRGTALWTVLTVPVLFESPAVWDTGPVWWPWAGALLLVPAVVLRERRLPLSWGLSAVLSLFSPWFAPAMLVMTYLAGRRDLKGRPVEVVAAASAVLAALAALGAKSGYTTTLLNSAPLLVGAVTAWLAGRHRQQRRELELAGWQRARHLEREQQLSADRARIRERARIAQDMHDHLGHDLTLLAMQAAALEVAPALDESTRSTARQLRSSAGAAVKSLSDIIGVLRVDDDAPESSGPREDVTATVDRARAAGMLVDVRRVGLDLEAPPVIEEAVQRVVQEALTNAAKHAPGAEVQVRLERLTDLTVVTVTNGASGQPARSGGGHSMGLVGLAERARVLGGTFSAHHRDDGFEVSARLPHTGVRPGTSPPDDSPPFEAPATHAAQHHAEQRVRRSLAVVLAVPVVAVAAAVAVSVVYLSRQVDDMTLNTETYRGLRLGQSWEDLRSVLPSQQVYEGSGPSTSARVPTPPNSLCKYYRAEGGGFFAMEAKIYRLCFVEGQLASKDTLDDT</sequence>
<keyword evidence="3" id="KW-0597">Phosphoprotein</keyword>
<evidence type="ECO:0000256" key="3">
    <source>
        <dbReference type="ARBA" id="ARBA00022553"/>
    </source>
</evidence>
<name>A0ABV1T2P3_9ACTN</name>
<keyword evidence="8" id="KW-0902">Two-component regulatory system</keyword>
<dbReference type="Gene3D" id="3.30.565.10">
    <property type="entry name" value="Histidine kinase-like ATPase, C-terminal domain"/>
    <property type="match status" value="1"/>
</dbReference>
<gene>
    <name evidence="12" type="ORF">ABT188_27470</name>
</gene>
<keyword evidence="4" id="KW-0808">Transferase</keyword>
<evidence type="ECO:0000256" key="5">
    <source>
        <dbReference type="ARBA" id="ARBA00022741"/>
    </source>
</evidence>
<organism evidence="12 13">
    <name type="scientific">Streptomyces violaceorubidus</name>
    <dbReference type="NCBI Taxonomy" id="284042"/>
    <lineage>
        <taxon>Bacteria</taxon>
        <taxon>Bacillati</taxon>
        <taxon>Actinomycetota</taxon>
        <taxon>Actinomycetes</taxon>
        <taxon>Kitasatosporales</taxon>
        <taxon>Streptomycetaceae</taxon>
        <taxon>Streptomyces</taxon>
    </lineage>
</organism>
<keyword evidence="5" id="KW-0547">Nucleotide-binding</keyword>
<reference evidence="12 13" key="1">
    <citation type="submission" date="2024-06" db="EMBL/GenBank/DDBJ databases">
        <title>The Natural Products Discovery Center: Release of the First 8490 Sequenced Strains for Exploring Actinobacteria Biosynthetic Diversity.</title>
        <authorList>
            <person name="Kalkreuter E."/>
            <person name="Kautsar S.A."/>
            <person name="Yang D."/>
            <person name="Bader C.D."/>
            <person name="Teijaro C.N."/>
            <person name="Fluegel L."/>
            <person name="Davis C.M."/>
            <person name="Simpson J.R."/>
            <person name="Lauterbach L."/>
            <person name="Steele A.D."/>
            <person name="Gui C."/>
            <person name="Meng S."/>
            <person name="Li G."/>
            <person name="Viehrig K."/>
            <person name="Ye F."/>
            <person name="Su P."/>
            <person name="Kiefer A.F."/>
            <person name="Nichols A."/>
            <person name="Cepeda A.J."/>
            <person name="Yan W."/>
            <person name="Fan B."/>
            <person name="Jiang Y."/>
            <person name="Adhikari A."/>
            <person name="Zheng C.-J."/>
            <person name="Schuster L."/>
            <person name="Cowan T.M."/>
            <person name="Smanski M.J."/>
            <person name="Chevrette M.G."/>
            <person name="De Carvalho L.P.S."/>
            <person name="Shen B."/>
        </authorList>
    </citation>
    <scope>NUCLEOTIDE SEQUENCE [LARGE SCALE GENOMIC DNA]</scope>
    <source>
        <strain evidence="12 13">NPDC001615</strain>
    </source>
</reference>
<feature type="transmembrane region" description="Helical" evidence="10">
    <location>
        <begin position="424"/>
        <end position="446"/>
    </location>
</feature>
<accession>A0ABV1T2P3</accession>